<evidence type="ECO:0000259" key="3">
    <source>
        <dbReference type="Pfam" id="PF01408"/>
    </source>
</evidence>
<dbReference type="AlphaFoldDB" id="A0A072P5Q7"/>
<feature type="domain" description="GFO/IDH/MocA-like oxidoreductase" evidence="4">
    <location>
        <begin position="143"/>
        <end position="267"/>
    </location>
</feature>
<evidence type="ECO:0000313" key="6">
    <source>
        <dbReference type="Proteomes" id="UP000027920"/>
    </source>
</evidence>
<dbReference type="OrthoDB" id="446809at2759"/>
<dbReference type="GeneID" id="25283965"/>
<dbReference type="InterPro" id="IPR055170">
    <property type="entry name" value="GFO_IDH_MocA-like_dom"/>
</dbReference>
<dbReference type="SUPFAM" id="SSF55347">
    <property type="entry name" value="Glyceraldehyde-3-phosphate dehydrogenase-like, C-terminal domain"/>
    <property type="match status" value="1"/>
</dbReference>
<dbReference type="Proteomes" id="UP000027920">
    <property type="component" value="Unassembled WGS sequence"/>
</dbReference>
<comment type="similarity">
    <text evidence="1">Belongs to the Gfo/Idh/MocA family.</text>
</comment>
<sequence length="359" mass="39339">MTSPKLKVAIAGLGRMGARHAAHFYGLTPRAELIAASTPDHREIAWARATLPGVRTYSNYDEMLYQETQNGLQAVIVASVTAVHAEQAIKAIELGLHVLCEKPLSTSIVVSESVVAAYRKSLETHPAQKVMCGFSRRFDASYRDAFDKIQSGLIGKPTVFSSQTCDKMDATGSFVEYAKFSGGIFVDCSIHDIDLALWFFGEESRVKSVVAVGITALWPELRKYNDRDNAFGIIEFYGGKIAQLFCSRMMATGQEDCTEITGTDGKISVNTQLISNFVNIHEATGIRRELVSDYYGRFREAFIAEANEFTASCLDNNATPLKLEGAVHAVRIALALQDSLISGRKIEFDESGHRITGGT</sequence>
<dbReference type="Pfam" id="PF22725">
    <property type="entry name" value="GFO_IDH_MocA_C3"/>
    <property type="match status" value="1"/>
</dbReference>
<keyword evidence="2" id="KW-0560">Oxidoreductase</keyword>
<dbReference type="GO" id="GO:0000166">
    <property type="term" value="F:nucleotide binding"/>
    <property type="evidence" value="ECO:0007669"/>
    <property type="project" value="InterPro"/>
</dbReference>
<dbReference type="FunFam" id="3.30.360.10:FF:000017">
    <property type="entry name" value="Oxidoreductase family NAD-binding Rossmann fold"/>
    <property type="match status" value="1"/>
</dbReference>
<dbReference type="GO" id="GO:0005737">
    <property type="term" value="C:cytoplasm"/>
    <property type="evidence" value="ECO:0007669"/>
    <property type="project" value="TreeGrafter"/>
</dbReference>
<dbReference type="InterPro" id="IPR000683">
    <property type="entry name" value="Gfo/Idh/MocA-like_OxRdtase_N"/>
</dbReference>
<feature type="domain" description="Gfo/Idh/MocA-like oxidoreductase N-terminal" evidence="3">
    <location>
        <begin position="6"/>
        <end position="120"/>
    </location>
</feature>
<reference evidence="5 6" key="1">
    <citation type="submission" date="2013-03" db="EMBL/GenBank/DDBJ databases">
        <title>The Genome Sequence of Exophiala aquamarina CBS 119918.</title>
        <authorList>
            <consortium name="The Broad Institute Genomics Platform"/>
            <person name="Cuomo C."/>
            <person name="de Hoog S."/>
            <person name="Gorbushina A."/>
            <person name="Walker B."/>
            <person name="Young S.K."/>
            <person name="Zeng Q."/>
            <person name="Gargeya S."/>
            <person name="Fitzgerald M."/>
            <person name="Haas B."/>
            <person name="Abouelleil A."/>
            <person name="Allen A.W."/>
            <person name="Alvarado L."/>
            <person name="Arachchi H.M."/>
            <person name="Berlin A.M."/>
            <person name="Chapman S.B."/>
            <person name="Gainer-Dewar J."/>
            <person name="Goldberg J."/>
            <person name="Griggs A."/>
            <person name="Gujja S."/>
            <person name="Hansen M."/>
            <person name="Howarth C."/>
            <person name="Imamovic A."/>
            <person name="Ireland A."/>
            <person name="Larimer J."/>
            <person name="McCowan C."/>
            <person name="Murphy C."/>
            <person name="Pearson M."/>
            <person name="Poon T.W."/>
            <person name="Priest M."/>
            <person name="Roberts A."/>
            <person name="Saif S."/>
            <person name="Shea T."/>
            <person name="Sisk P."/>
            <person name="Sykes S."/>
            <person name="Wortman J."/>
            <person name="Nusbaum C."/>
            <person name="Birren B."/>
        </authorList>
    </citation>
    <scope>NUCLEOTIDE SEQUENCE [LARGE SCALE GENOMIC DNA]</scope>
    <source>
        <strain evidence="5 6">CBS 119918</strain>
    </source>
</reference>
<dbReference type="VEuPathDB" id="FungiDB:A1O9_09055"/>
<dbReference type="InterPro" id="IPR036291">
    <property type="entry name" value="NAD(P)-bd_dom_sf"/>
</dbReference>
<organism evidence="5 6">
    <name type="scientific">Exophiala aquamarina CBS 119918</name>
    <dbReference type="NCBI Taxonomy" id="1182545"/>
    <lineage>
        <taxon>Eukaryota</taxon>
        <taxon>Fungi</taxon>
        <taxon>Dikarya</taxon>
        <taxon>Ascomycota</taxon>
        <taxon>Pezizomycotina</taxon>
        <taxon>Eurotiomycetes</taxon>
        <taxon>Chaetothyriomycetidae</taxon>
        <taxon>Chaetothyriales</taxon>
        <taxon>Herpotrichiellaceae</taxon>
        <taxon>Exophiala</taxon>
    </lineage>
</organism>
<dbReference type="STRING" id="1182545.A0A072P5Q7"/>
<dbReference type="EMBL" id="AMGV01000009">
    <property type="protein sequence ID" value="KEF54613.1"/>
    <property type="molecule type" value="Genomic_DNA"/>
</dbReference>
<dbReference type="Pfam" id="PF01408">
    <property type="entry name" value="GFO_IDH_MocA"/>
    <property type="match status" value="1"/>
</dbReference>
<evidence type="ECO:0000259" key="4">
    <source>
        <dbReference type="Pfam" id="PF22725"/>
    </source>
</evidence>
<dbReference type="HOGENOM" id="CLU_023194_0_0_1"/>
<dbReference type="Gene3D" id="3.30.360.10">
    <property type="entry name" value="Dihydrodipicolinate Reductase, domain 2"/>
    <property type="match status" value="1"/>
</dbReference>
<evidence type="ECO:0000256" key="2">
    <source>
        <dbReference type="ARBA" id="ARBA00023002"/>
    </source>
</evidence>
<evidence type="ECO:0000313" key="5">
    <source>
        <dbReference type="EMBL" id="KEF54613.1"/>
    </source>
</evidence>
<dbReference type="PANTHER" id="PTHR42840:SF3">
    <property type="entry name" value="BINDING ROSSMANN FOLD OXIDOREDUCTASE, PUTATIVE (AFU_ORTHOLOGUE AFUA_2G10240)-RELATED"/>
    <property type="match status" value="1"/>
</dbReference>
<dbReference type="Gene3D" id="3.40.50.720">
    <property type="entry name" value="NAD(P)-binding Rossmann-like Domain"/>
    <property type="match status" value="1"/>
</dbReference>
<dbReference type="RefSeq" id="XP_013257203.1">
    <property type="nucleotide sequence ID" value="XM_013401749.1"/>
</dbReference>
<comment type="caution">
    <text evidence="5">The sequence shown here is derived from an EMBL/GenBank/DDBJ whole genome shotgun (WGS) entry which is preliminary data.</text>
</comment>
<gene>
    <name evidence="5" type="ORF">A1O9_09055</name>
</gene>
<dbReference type="SUPFAM" id="SSF51735">
    <property type="entry name" value="NAD(P)-binding Rossmann-fold domains"/>
    <property type="match status" value="1"/>
</dbReference>
<evidence type="ECO:0000256" key="1">
    <source>
        <dbReference type="ARBA" id="ARBA00010928"/>
    </source>
</evidence>
<keyword evidence="6" id="KW-1185">Reference proteome</keyword>
<accession>A0A072P5Q7</accession>
<protein>
    <submittedName>
        <fullName evidence="5">Myo-inositol 2-dehydrogenase</fullName>
    </submittedName>
</protein>
<dbReference type="PANTHER" id="PTHR42840">
    <property type="entry name" value="NAD(P)-BINDING ROSSMANN-FOLD SUPERFAMILY PROTEIN-RELATED"/>
    <property type="match status" value="1"/>
</dbReference>
<name>A0A072P5Q7_9EURO</name>
<dbReference type="GO" id="GO:0016491">
    <property type="term" value="F:oxidoreductase activity"/>
    <property type="evidence" value="ECO:0007669"/>
    <property type="project" value="UniProtKB-KW"/>
</dbReference>
<dbReference type="GO" id="GO:0006740">
    <property type="term" value="P:NADPH regeneration"/>
    <property type="evidence" value="ECO:0007669"/>
    <property type="project" value="TreeGrafter"/>
</dbReference>
<proteinExistence type="inferred from homology"/>